<dbReference type="AlphaFoldDB" id="A0AAV5W6Y3"/>
<dbReference type="Pfam" id="PF00059">
    <property type="entry name" value="Lectin_C"/>
    <property type="match status" value="1"/>
</dbReference>
<dbReference type="CDD" id="cd00037">
    <property type="entry name" value="CLECT"/>
    <property type="match status" value="1"/>
</dbReference>
<feature type="non-terminal residue" evidence="5">
    <location>
        <position position="460"/>
    </location>
</feature>
<keyword evidence="1" id="KW-1015">Disulfide bond</keyword>
<dbReference type="PROSITE" id="PS01180">
    <property type="entry name" value="CUB"/>
    <property type="match status" value="1"/>
</dbReference>
<feature type="non-terminal residue" evidence="5">
    <location>
        <position position="1"/>
    </location>
</feature>
<dbReference type="InterPro" id="IPR035914">
    <property type="entry name" value="Sperma_CUB_dom_sf"/>
</dbReference>
<evidence type="ECO:0000256" key="2">
    <source>
        <dbReference type="PROSITE-ProRule" id="PRU00059"/>
    </source>
</evidence>
<dbReference type="EMBL" id="BTSY01000005">
    <property type="protein sequence ID" value="GMT26395.1"/>
    <property type="molecule type" value="Genomic_DNA"/>
</dbReference>
<dbReference type="Gene3D" id="2.60.120.290">
    <property type="entry name" value="Spermadhesin, CUB domain"/>
    <property type="match status" value="1"/>
</dbReference>
<comment type="caution">
    <text evidence="2">Lacks conserved residue(s) required for the propagation of feature annotation.</text>
</comment>
<sequence>QLMGDGRCIKPLYLEKIGEMEYLMSKGIKKCKKDGAFLPIVRSDEENSMFNEITLNLTKGITDNPSLILGMACNPSTRRLEWIDGSKITYTKNELDVSFNCIAEDDRVYSSPYWDQWFSNSSTTSAPWTVLCVIATRKPPSTTTKSTTTPTTKWTTNTTVKENTTVDVKSTTGIPTTISVTTVESTSSTEESTTTPTTKWATITTVKPNVDCGEYDGIVDPADETKPCFKIFTDPMSWKDAQKKCEDDFGSLATINNAQENYFFWRSAVSINILDDMHIGAIQSSNNGIWKWIDGNKKVSDYNNFMKGFPMSGLGNCSGMLTESSTAQWINEDCDNQELPFLCRRSGYSSLPKDCSALVLEEGKAIRSPGFPSSDVPCEFMMIVDANSLVQLEILSFDANPDIDFLEIYEGAVGKNLLASLTGISASPTKYMTTSSNVMRANWKPNVNNRAAENRGFTVR</sequence>
<reference evidence="5" key="1">
    <citation type="submission" date="2023-10" db="EMBL/GenBank/DDBJ databases">
        <title>Genome assembly of Pristionchus species.</title>
        <authorList>
            <person name="Yoshida K."/>
            <person name="Sommer R.J."/>
        </authorList>
    </citation>
    <scope>NUCLEOTIDE SEQUENCE</scope>
    <source>
        <strain evidence="5">RS5133</strain>
    </source>
</reference>
<evidence type="ECO:0000313" key="6">
    <source>
        <dbReference type="Proteomes" id="UP001432322"/>
    </source>
</evidence>
<dbReference type="InterPro" id="IPR050976">
    <property type="entry name" value="Snaclec"/>
</dbReference>
<dbReference type="Proteomes" id="UP001432322">
    <property type="component" value="Unassembled WGS sequence"/>
</dbReference>
<keyword evidence="6" id="KW-1185">Reference proteome</keyword>
<evidence type="ECO:0000256" key="1">
    <source>
        <dbReference type="ARBA" id="ARBA00023157"/>
    </source>
</evidence>
<dbReference type="InterPro" id="IPR001304">
    <property type="entry name" value="C-type_lectin-like"/>
</dbReference>
<dbReference type="Gene3D" id="3.10.100.10">
    <property type="entry name" value="Mannose-Binding Protein A, subunit A"/>
    <property type="match status" value="2"/>
</dbReference>
<dbReference type="SUPFAM" id="SSF49854">
    <property type="entry name" value="Spermadhesin, CUB domain"/>
    <property type="match status" value="1"/>
</dbReference>
<organism evidence="5 6">
    <name type="scientific">Pristionchus fissidentatus</name>
    <dbReference type="NCBI Taxonomy" id="1538716"/>
    <lineage>
        <taxon>Eukaryota</taxon>
        <taxon>Metazoa</taxon>
        <taxon>Ecdysozoa</taxon>
        <taxon>Nematoda</taxon>
        <taxon>Chromadorea</taxon>
        <taxon>Rhabditida</taxon>
        <taxon>Rhabditina</taxon>
        <taxon>Diplogasteromorpha</taxon>
        <taxon>Diplogasteroidea</taxon>
        <taxon>Neodiplogasteridae</taxon>
        <taxon>Pristionchus</taxon>
    </lineage>
</organism>
<evidence type="ECO:0000259" key="4">
    <source>
        <dbReference type="PROSITE" id="PS50041"/>
    </source>
</evidence>
<feature type="domain" description="C-type lectin" evidence="4">
    <location>
        <begin position="228"/>
        <end position="337"/>
    </location>
</feature>
<proteinExistence type="predicted"/>
<evidence type="ECO:0000313" key="5">
    <source>
        <dbReference type="EMBL" id="GMT26395.1"/>
    </source>
</evidence>
<evidence type="ECO:0000259" key="3">
    <source>
        <dbReference type="PROSITE" id="PS01180"/>
    </source>
</evidence>
<dbReference type="InterPro" id="IPR000859">
    <property type="entry name" value="CUB_dom"/>
</dbReference>
<dbReference type="SUPFAM" id="SSF56436">
    <property type="entry name" value="C-type lectin-like"/>
    <property type="match status" value="2"/>
</dbReference>
<dbReference type="PANTHER" id="PTHR22991">
    <property type="entry name" value="PROTEIN CBG13490"/>
    <property type="match status" value="1"/>
</dbReference>
<accession>A0AAV5W6Y3</accession>
<dbReference type="CDD" id="cd00041">
    <property type="entry name" value="CUB"/>
    <property type="match status" value="1"/>
</dbReference>
<name>A0AAV5W6Y3_9BILA</name>
<dbReference type="InterPro" id="IPR016187">
    <property type="entry name" value="CTDL_fold"/>
</dbReference>
<dbReference type="InterPro" id="IPR016186">
    <property type="entry name" value="C-type_lectin-like/link_sf"/>
</dbReference>
<dbReference type="Pfam" id="PF00431">
    <property type="entry name" value="CUB"/>
    <property type="match status" value="1"/>
</dbReference>
<feature type="domain" description="CUB" evidence="3">
    <location>
        <begin position="355"/>
        <end position="460"/>
    </location>
</feature>
<protein>
    <recommendedName>
        <fullName evidence="7">C-type lectin</fullName>
    </recommendedName>
</protein>
<evidence type="ECO:0008006" key="7">
    <source>
        <dbReference type="Google" id="ProtNLM"/>
    </source>
</evidence>
<comment type="caution">
    <text evidence="5">The sequence shown here is derived from an EMBL/GenBank/DDBJ whole genome shotgun (WGS) entry which is preliminary data.</text>
</comment>
<dbReference type="PANTHER" id="PTHR22991:SF40">
    <property type="entry name" value="PROTEIN CBG13490"/>
    <property type="match status" value="1"/>
</dbReference>
<dbReference type="PROSITE" id="PS50041">
    <property type="entry name" value="C_TYPE_LECTIN_2"/>
    <property type="match status" value="1"/>
</dbReference>
<dbReference type="SMART" id="SM00034">
    <property type="entry name" value="CLECT"/>
    <property type="match status" value="1"/>
</dbReference>
<gene>
    <name evidence="5" type="ORF">PFISCL1PPCAC_17692</name>
</gene>